<name>A0A2S7KR40_9FLAO</name>
<dbReference type="AlphaFoldDB" id="A0A2S7KR40"/>
<accession>A0A2S7KR40</accession>
<dbReference type="Proteomes" id="UP000239800">
    <property type="component" value="Unassembled WGS sequence"/>
</dbReference>
<sequence length="89" mass="10420">MGHFYIWLDRSSPNDYYGVVTLEHQNRSEIAVKKSRIPVEILGNLGRFCEAKIPCGGRLFFCFVFFGRAKKMKRKKTRIEFSIRDISSK</sequence>
<evidence type="ECO:0000313" key="2">
    <source>
        <dbReference type="Proteomes" id="UP000239800"/>
    </source>
</evidence>
<keyword evidence="2" id="KW-1185">Reference proteome</keyword>
<comment type="caution">
    <text evidence="1">The sequence shown here is derived from an EMBL/GenBank/DDBJ whole genome shotgun (WGS) entry which is preliminary data.</text>
</comment>
<reference evidence="1 2" key="1">
    <citation type="submission" date="2016-11" db="EMBL/GenBank/DDBJ databases">
        <title>Trade-off between light-utilization and light-protection in marine flavobacteria.</title>
        <authorList>
            <person name="Kumagai Y."/>
        </authorList>
    </citation>
    <scope>NUCLEOTIDE SEQUENCE [LARGE SCALE GENOMIC DNA]</scope>
    <source>
        <strain evidence="1 2">NBRC 107741</strain>
    </source>
</reference>
<organism evidence="1 2">
    <name type="scientific">Aureitalea marina</name>
    <dbReference type="NCBI Taxonomy" id="930804"/>
    <lineage>
        <taxon>Bacteria</taxon>
        <taxon>Pseudomonadati</taxon>
        <taxon>Bacteroidota</taxon>
        <taxon>Flavobacteriia</taxon>
        <taxon>Flavobacteriales</taxon>
        <taxon>Flavobacteriaceae</taxon>
        <taxon>Aureitalea</taxon>
    </lineage>
</organism>
<evidence type="ECO:0000313" key="1">
    <source>
        <dbReference type="EMBL" id="PQB05092.1"/>
    </source>
</evidence>
<dbReference type="EMBL" id="MQUB01000001">
    <property type="protein sequence ID" value="PQB05092.1"/>
    <property type="molecule type" value="Genomic_DNA"/>
</dbReference>
<protein>
    <submittedName>
        <fullName evidence="1">Uncharacterized protein</fullName>
    </submittedName>
</protein>
<gene>
    <name evidence="1" type="ORF">BST85_09450</name>
</gene>
<proteinExistence type="predicted"/>